<accession>A0A4R3JH32</accession>
<gene>
    <name evidence="1" type="ORF">EDD52_10448</name>
</gene>
<organism evidence="1 2">
    <name type="scientific">Primorskyibacter sedentarius</name>
    <dbReference type="NCBI Taxonomy" id="745311"/>
    <lineage>
        <taxon>Bacteria</taxon>
        <taxon>Pseudomonadati</taxon>
        <taxon>Pseudomonadota</taxon>
        <taxon>Alphaproteobacteria</taxon>
        <taxon>Rhodobacterales</taxon>
        <taxon>Roseobacteraceae</taxon>
        <taxon>Primorskyibacter</taxon>
    </lineage>
</organism>
<keyword evidence="2" id="KW-1185">Reference proteome</keyword>
<sequence>MPSRRLSRKVALLPAIPVPGLTRDLTAGANQKVPGQARDRYHLLAGGHFDA</sequence>
<evidence type="ECO:0000313" key="2">
    <source>
        <dbReference type="Proteomes" id="UP000295696"/>
    </source>
</evidence>
<proteinExistence type="predicted"/>
<comment type="caution">
    <text evidence="1">The sequence shown here is derived from an EMBL/GenBank/DDBJ whole genome shotgun (WGS) entry which is preliminary data.</text>
</comment>
<dbReference type="EMBL" id="SLZU01000004">
    <property type="protein sequence ID" value="TCS65262.1"/>
    <property type="molecule type" value="Genomic_DNA"/>
</dbReference>
<evidence type="ECO:0000313" key="1">
    <source>
        <dbReference type="EMBL" id="TCS65262.1"/>
    </source>
</evidence>
<name>A0A4R3JH32_9RHOB</name>
<reference evidence="1 2" key="1">
    <citation type="submission" date="2019-03" db="EMBL/GenBank/DDBJ databases">
        <title>Genomic Encyclopedia of Type Strains, Phase IV (KMG-IV): sequencing the most valuable type-strain genomes for metagenomic binning, comparative biology and taxonomic classification.</title>
        <authorList>
            <person name="Goeker M."/>
        </authorList>
    </citation>
    <scope>NUCLEOTIDE SEQUENCE [LARGE SCALE GENOMIC DNA]</scope>
    <source>
        <strain evidence="1 2">DSM 104836</strain>
    </source>
</reference>
<protein>
    <submittedName>
        <fullName evidence="1">Uncharacterized protein</fullName>
    </submittedName>
</protein>
<dbReference type="Proteomes" id="UP000295696">
    <property type="component" value="Unassembled WGS sequence"/>
</dbReference>
<dbReference type="AlphaFoldDB" id="A0A4R3JH32"/>